<dbReference type="Proteomes" id="UP001219933">
    <property type="component" value="Chromosome 1"/>
</dbReference>
<dbReference type="GO" id="GO:0005737">
    <property type="term" value="C:cytoplasm"/>
    <property type="evidence" value="ECO:0007669"/>
    <property type="project" value="TreeGrafter"/>
</dbReference>
<dbReference type="PANTHER" id="PTHR21708">
    <property type="entry name" value="PROBABLE 2-DEHYDROPANTOATE 2-REDUCTASE"/>
    <property type="match status" value="1"/>
</dbReference>
<reference evidence="2" key="1">
    <citation type="submission" date="2023-03" db="EMBL/GenBank/DDBJ databases">
        <title>Mating type loci evolution in Malassezia.</title>
        <authorList>
            <person name="Coelho M.A."/>
        </authorList>
    </citation>
    <scope>NUCLEOTIDE SEQUENCE</scope>
    <source>
        <strain evidence="2">CBS 11721</strain>
    </source>
</reference>
<dbReference type="InterPro" id="IPR008927">
    <property type="entry name" value="6-PGluconate_DH-like_C_sf"/>
</dbReference>
<dbReference type="Gene3D" id="3.40.50.720">
    <property type="entry name" value="NAD(P)-binding Rossmann-like Domain"/>
    <property type="match status" value="1"/>
</dbReference>
<evidence type="ECO:0000259" key="1">
    <source>
        <dbReference type="Pfam" id="PF08546"/>
    </source>
</evidence>
<dbReference type="GO" id="GO:0008677">
    <property type="term" value="F:2-dehydropantoate 2-reductase activity"/>
    <property type="evidence" value="ECO:0007669"/>
    <property type="project" value="UniProtKB-EC"/>
</dbReference>
<evidence type="ECO:0000313" key="2">
    <source>
        <dbReference type="EMBL" id="WFD33712.1"/>
    </source>
</evidence>
<evidence type="ECO:0000313" key="3">
    <source>
        <dbReference type="Proteomes" id="UP001219933"/>
    </source>
</evidence>
<feature type="domain" description="Ketopantoate reductase C-terminal" evidence="1">
    <location>
        <begin position="176"/>
        <end position="328"/>
    </location>
</feature>
<organism evidence="2 3">
    <name type="scientific">Malassezia cuniculi</name>
    <dbReference type="NCBI Taxonomy" id="948313"/>
    <lineage>
        <taxon>Eukaryota</taxon>
        <taxon>Fungi</taxon>
        <taxon>Dikarya</taxon>
        <taxon>Basidiomycota</taxon>
        <taxon>Ustilaginomycotina</taxon>
        <taxon>Malasseziomycetes</taxon>
        <taxon>Malasseziales</taxon>
        <taxon>Malasseziaceae</taxon>
        <taxon>Malassezia</taxon>
    </lineage>
</organism>
<dbReference type="InterPro" id="IPR013752">
    <property type="entry name" value="KPA_reductase"/>
</dbReference>
<dbReference type="EC" id="1.1.1.169" evidence="2"/>
<dbReference type="InterPro" id="IPR051402">
    <property type="entry name" value="KPR-Related"/>
</dbReference>
<name>A0AAF0EVJ0_9BASI</name>
<gene>
    <name evidence="2" type="ORF">MCUN1_000525</name>
</gene>
<sequence>MCGTGGAEVTAACRSNYNVVREKGITVQSGKLGYHPNWHPTRVVKSADEVDVAFDYLAPASEIVRPYLESHVQRSSGKLPLVVMIQNGVDIEEEMYRTLVATDKPLACGIASGLTWVGTTLLDNGTRIEHGNFERFEVGFYPLPRFVKPDAEAERLLDEFIEIITCGGSTVVKSDDIEALRWSKILWNTSWGGVCLLSRQPVAEILRPEVMPYTCGVARSLMCEVMAVARANGIDESRLPMSRVDDVYNMTQSQSTALFVNPADPSCASRVPTTLLPDDFKPSILVDLERGRPTELEPIFCNIAARARRTGVPTPHLDTIIAAVKPYQAKLIASLGHKATNEYHVNPRANAVGGAPVI</sequence>
<dbReference type="EMBL" id="CP119877">
    <property type="protein sequence ID" value="WFD33712.1"/>
    <property type="molecule type" value="Genomic_DNA"/>
</dbReference>
<keyword evidence="2" id="KW-0560">Oxidoreductase</keyword>
<accession>A0AAF0EVJ0</accession>
<dbReference type="AlphaFoldDB" id="A0AAF0EVJ0"/>
<proteinExistence type="predicted"/>
<dbReference type="Gene3D" id="1.10.1040.10">
    <property type="entry name" value="N-(1-d-carboxylethyl)-l-norvaline Dehydrogenase, domain 2"/>
    <property type="match status" value="1"/>
</dbReference>
<dbReference type="Pfam" id="PF08546">
    <property type="entry name" value="ApbA_C"/>
    <property type="match status" value="1"/>
</dbReference>
<keyword evidence="3" id="KW-1185">Reference proteome</keyword>
<dbReference type="InterPro" id="IPR013328">
    <property type="entry name" value="6PGD_dom2"/>
</dbReference>
<protein>
    <submittedName>
        <fullName evidence="2">2-dehydropantoate 2-reductase</fullName>
        <ecNumber evidence="2">1.1.1.169</ecNumber>
    </submittedName>
</protein>
<dbReference type="PANTHER" id="PTHR21708:SF43">
    <property type="entry name" value="KETOPANTOATE REDUCTASE C-TERMINAL DOMAIN-CONTAINING PROTEIN"/>
    <property type="match status" value="1"/>
</dbReference>
<dbReference type="SUPFAM" id="SSF48179">
    <property type="entry name" value="6-phosphogluconate dehydrogenase C-terminal domain-like"/>
    <property type="match status" value="1"/>
</dbReference>